<feature type="transmembrane region" description="Helical" evidence="1">
    <location>
        <begin position="66"/>
        <end position="86"/>
    </location>
</feature>
<sequence>MRARIALGALGGAAMVFGVVSLFSVPGRVPLVLLWAGVPLVLHDAVLVPATLALAWLGRRVLPRRAWGPAVVGLVCAATALLLALPPLLSPAAGAVPGLLNRDYRLGLALALAASLLVTALLLVGTRRRDHEKPE</sequence>
<keyword evidence="1" id="KW-1133">Transmembrane helix</keyword>
<dbReference type="EMBL" id="JBITLV010000005">
    <property type="protein sequence ID" value="MFI7588490.1"/>
    <property type="molecule type" value="Genomic_DNA"/>
</dbReference>
<dbReference type="Proteomes" id="UP001612915">
    <property type="component" value="Unassembled WGS sequence"/>
</dbReference>
<keyword evidence="3" id="KW-1185">Reference proteome</keyword>
<feature type="transmembrane region" description="Helical" evidence="1">
    <location>
        <begin position="106"/>
        <end position="125"/>
    </location>
</feature>
<gene>
    <name evidence="2" type="ORF">ACIB24_15580</name>
</gene>
<reference evidence="2 3" key="1">
    <citation type="submission" date="2024-10" db="EMBL/GenBank/DDBJ databases">
        <title>The Natural Products Discovery Center: Release of the First 8490 Sequenced Strains for Exploring Actinobacteria Biosynthetic Diversity.</title>
        <authorList>
            <person name="Kalkreuter E."/>
            <person name="Kautsar S.A."/>
            <person name="Yang D."/>
            <person name="Bader C.D."/>
            <person name="Teijaro C.N."/>
            <person name="Fluegel L."/>
            <person name="Davis C.M."/>
            <person name="Simpson J.R."/>
            <person name="Lauterbach L."/>
            <person name="Steele A.D."/>
            <person name="Gui C."/>
            <person name="Meng S."/>
            <person name="Li G."/>
            <person name="Viehrig K."/>
            <person name="Ye F."/>
            <person name="Su P."/>
            <person name="Kiefer A.F."/>
            <person name="Nichols A."/>
            <person name="Cepeda A.J."/>
            <person name="Yan W."/>
            <person name="Fan B."/>
            <person name="Jiang Y."/>
            <person name="Adhikari A."/>
            <person name="Zheng C.-J."/>
            <person name="Schuster L."/>
            <person name="Cowan T.M."/>
            <person name="Smanski M.J."/>
            <person name="Chevrette M.G."/>
            <person name="De Carvalho L.P.S."/>
            <person name="Shen B."/>
        </authorList>
    </citation>
    <scope>NUCLEOTIDE SEQUENCE [LARGE SCALE GENOMIC DNA]</scope>
    <source>
        <strain evidence="2 3">NPDC049639</strain>
    </source>
</reference>
<evidence type="ECO:0000313" key="2">
    <source>
        <dbReference type="EMBL" id="MFI7588490.1"/>
    </source>
</evidence>
<keyword evidence="1" id="KW-0472">Membrane</keyword>
<protein>
    <submittedName>
        <fullName evidence="2">Uncharacterized protein</fullName>
    </submittedName>
</protein>
<keyword evidence="1" id="KW-0812">Transmembrane</keyword>
<dbReference type="RefSeq" id="WP_398282227.1">
    <property type="nucleotide sequence ID" value="NZ_JBITLV010000005.1"/>
</dbReference>
<feature type="transmembrane region" description="Helical" evidence="1">
    <location>
        <begin position="32"/>
        <end position="54"/>
    </location>
</feature>
<proteinExistence type="predicted"/>
<organism evidence="2 3">
    <name type="scientific">Spongisporangium articulatum</name>
    <dbReference type="NCBI Taxonomy" id="3362603"/>
    <lineage>
        <taxon>Bacteria</taxon>
        <taxon>Bacillati</taxon>
        <taxon>Actinomycetota</taxon>
        <taxon>Actinomycetes</taxon>
        <taxon>Kineosporiales</taxon>
        <taxon>Kineosporiaceae</taxon>
        <taxon>Spongisporangium</taxon>
    </lineage>
</organism>
<name>A0ABW8AQ32_9ACTN</name>
<accession>A0ABW8AQ32</accession>
<comment type="caution">
    <text evidence="2">The sequence shown here is derived from an EMBL/GenBank/DDBJ whole genome shotgun (WGS) entry which is preliminary data.</text>
</comment>
<evidence type="ECO:0000313" key="3">
    <source>
        <dbReference type="Proteomes" id="UP001612915"/>
    </source>
</evidence>
<evidence type="ECO:0000256" key="1">
    <source>
        <dbReference type="SAM" id="Phobius"/>
    </source>
</evidence>